<keyword evidence="3" id="KW-0456">Lyase</keyword>
<gene>
    <name evidence="3" type="ORF">QTG54_014213</name>
</gene>
<keyword evidence="4" id="KW-1185">Reference proteome</keyword>
<dbReference type="Gene3D" id="3.40.640.10">
    <property type="entry name" value="Type I PLP-dependent aspartate aminotransferase-like (Major domain)"/>
    <property type="match status" value="1"/>
</dbReference>
<dbReference type="InterPro" id="IPR015424">
    <property type="entry name" value="PyrdxlP-dep_Trfase"/>
</dbReference>
<accession>A0AAD9D617</accession>
<dbReference type="PANTHER" id="PTHR43092">
    <property type="entry name" value="L-CYSTEINE DESULFHYDRASE"/>
    <property type="match status" value="1"/>
</dbReference>
<dbReference type="InterPro" id="IPR000192">
    <property type="entry name" value="Aminotrans_V_dom"/>
</dbReference>
<dbReference type="PANTHER" id="PTHR43092:SF2">
    <property type="entry name" value="HERCYNYLCYSTEINE SULFOXIDE LYASE"/>
    <property type="match status" value="1"/>
</dbReference>
<dbReference type="Proteomes" id="UP001224775">
    <property type="component" value="Unassembled WGS sequence"/>
</dbReference>
<evidence type="ECO:0000313" key="4">
    <source>
        <dbReference type="Proteomes" id="UP001224775"/>
    </source>
</evidence>
<organism evidence="3 4">
    <name type="scientific">Skeletonema marinoi</name>
    <dbReference type="NCBI Taxonomy" id="267567"/>
    <lineage>
        <taxon>Eukaryota</taxon>
        <taxon>Sar</taxon>
        <taxon>Stramenopiles</taxon>
        <taxon>Ochrophyta</taxon>
        <taxon>Bacillariophyta</taxon>
        <taxon>Coscinodiscophyceae</taxon>
        <taxon>Thalassiosirophycidae</taxon>
        <taxon>Thalassiosirales</taxon>
        <taxon>Skeletonemataceae</taxon>
        <taxon>Skeletonema</taxon>
        <taxon>Skeletonema marinoi-dohrnii complex</taxon>
    </lineage>
</organism>
<proteinExistence type="predicted"/>
<dbReference type="EMBL" id="JATAAI010000035">
    <property type="protein sequence ID" value="KAK1735147.1"/>
    <property type="molecule type" value="Genomic_DNA"/>
</dbReference>
<comment type="caution">
    <text evidence="3">The sequence shown here is derived from an EMBL/GenBank/DDBJ whole genome shotgun (WGS) entry which is preliminary data.</text>
</comment>
<reference evidence="3" key="1">
    <citation type="submission" date="2023-06" db="EMBL/GenBank/DDBJ databases">
        <title>Survivors Of The Sea: Transcriptome response of Skeletonema marinoi to long-term dormancy.</title>
        <authorList>
            <person name="Pinder M.I.M."/>
            <person name="Kourtchenko O."/>
            <person name="Robertson E.K."/>
            <person name="Larsson T."/>
            <person name="Maumus F."/>
            <person name="Osuna-Cruz C.M."/>
            <person name="Vancaester E."/>
            <person name="Stenow R."/>
            <person name="Vandepoele K."/>
            <person name="Ploug H."/>
            <person name="Bruchert V."/>
            <person name="Godhe A."/>
            <person name="Topel M."/>
        </authorList>
    </citation>
    <scope>NUCLEOTIDE SEQUENCE</scope>
    <source>
        <strain evidence="3">R05AC</strain>
    </source>
</reference>
<dbReference type="InterPro" id="IPR015421">
    <property type="entry name" value="PyrdxlP-dep_Trfase_major"/>
</dbReference>
<dbReference type="SUPFAM" id="SSF53383">
    <property type="entry name" value="PLP-dependent transferases"/>
    <property type="match status" value="1"/>
</dbReference>
<feature type="domain" description="Aminotransferase class V" evidence="2">
    <location>
        <begin position="263"/>
        <end position="351"/>
    </location>
</feature>
<protein>
    <submittedName>
        <fullName evidence="3">L-cysteine desulfhydrase-related protein</fullName>
        <ecNumber evidence="3">4.4.-.-</ecNumber>
    </submittedName>
</protein>
<evidence type="ECO:0000259" key="2">
    <source>
        <dbReference type="Pfam" id="PF00266"/>
    </source>
</evidence>
<dbReference type="EC" id="4.4.-.-" evidence="3"/>
<dbReference type="Pfam" id="PF00266">
    <property type="entry name" value="Aminotran_5"/>
    <property type="match status" value="1"/>
</dbReference>
<name>A0AAD9D617_9STRA</name>
<evidence type="ECO:0000256" key="1">
    <source>
        <dbReference type="ARBA" id="ARBA00022898"/>
    </source>
</evidence>
<evidence type="ECO:0000313" key="3">
    <source>
        <dbReference type="EMBL" id="KAK1735147.1"/>
    </source>
</evidence>
<keyword evidence="1" id="KW-0663">Pyridoxal phosphate</keyword>
<sequence length="534" mass="59135">MIRCKLLHSPMPCRIIRTLSADGYKSIGSFHSDNVEELMRLSDEDYIAPELPFEKGSVKIPNRSPVAAPFANSGRFSDSYSHLDRSQWSFLNHGAFGLATDVGLSRAHSWRMCLESQPLRYFDRYLLNHLAHSARSLVDFVATENKDKMRESIALMSNVTGGMNAVIGGHARFLGNSSKVFSFDINYGSNKKMCQTYHGQENAIEIPFEEDFLPLLRKIQSSSNEDNDYHLQATDVFLSAFDSTIQNLIRGGKHSKSSLAGSLLLLDHITSNTAIHTPIMSLAKYAKEEYGMIVAVDGAHSLLSLPLEMSNILSDGSDGQEGVDIYLTNCHKWFSSPRGAAALFCSNTTIQDSILRQPAVVSHGVNDGFLSRFLWDGCRDYSAELSLPAITDFWNSADISVVRKDTKQNLKEGIRILIQHWHPGVCSGGGDNADMASIEQNSAEAGLTLVPLQLHAPMMALVRLPDHLSGSAVANKSDRKTSTDAKRVQDYFYSCRVEVPVKCVRGVLYCRVSCHVYNRAEDFETLARVALNVP</sequence>
<dbReference type="AlphaFoldDB" id="A0AAD9D617"/>
<dbReference type="GO" id="GO:0016829">
    <property type="term" value="F:lyase activity"/>
    <property type="evidence" value="ECO:0007669"/>
    <property type="project" value="UniProtKB-KW"/>
</dbReference>